<dbReference type="AlphaFoldDB" id="M4VFY1"/>
<accession>M4VFY1</accession>
<reference evidence="2 3" key="1">
    <citation type="journal article" date="2013" name="ISME J.">
        <title>By their genes ye shall know them: genomic signatures of predatory bacteria.</title>
        <authorList>
            <person name="Pasternak Z."/>
            <person name="Pietrokovski S."/>
            <person name="Rotem O."/>
            <person name="Gophna U."/>
            <person name="Lurie-Weinberger M.N."/>
            <person name="Jurkevitch E."/>
        </authorList>
    </citation>
    <scope>NUCLEOTIDE SEQUENCE [LARGE SCALE GENOMIC DNA]</scope>
    <source>
        <strain evidence="2">EPB</strain>
    </source>
</reference>
<name>M4VFY1_9BACT</name>
<proteinExistence type="predicted"/>
<feature type="signal peptide" evidence="1">
    <location>
        <begin position="1"/>
        <end position="26"/>
    </location>
</feature>
<organism evidence="2 3">
    <name type="scientific">Micavibrio aeruginosavorus EPB</name>
    <dbReference type="NCBI Taxonomy" id="349215"/>
    <lineage>
        <taxon>Bacteria</taxon>
        <taxon>Pseudomonadati</taxon>
        <taxon>Bdellovibrionota</taxon>
        <taxon>Bdellovibrionia</taxon>
        <taxon>Bdellovibrionales</taxon>
        <taxon>Pseudobdellovibrionaceae</taxon>
        <taxon>Micavibrio</taxon>
    </lineage>
</organism>
<dbReference type="PATRIC" id="fig|349215.9.peg.1428"/>
<dbReference type="HOGENOM" id="CLU_731336_0_0_5"/>
<evidence type="ECO:0000256" key="1">
    <source>
        <dbReference type="SAM" id="SignalP"/>
    </source>
</evidence>
<dbReference type="KEGG" id="man:A11S_1479"/>
<sequence length="412" mass="44336">MTRNVSTRRGASFSRFACNAAVFALAGLSAALINGAPADARTSGSMPPALVVTNEPLPNELQSKIYQQPRRAPVIDTQQVMGSQYWDEGSETIVSRKIDDLRKELFGLQGNVSGLSDRLNQLSLAGQNHSAEYYANVATISTQLQSGTTPGNPRLIKRLSVARNSLEQLAGNVASLNDLAVEISNAASMAGFLLESARTTYSLSGAVEEDHVRLSQLEDSISNTVVAIDRMLNTVNDDITRTVAYLSTERNNLRTLSLGITTGDLFGKSLGTRPFSGAPQTSMNGAPQAVAPMGDDMAGGYVQPVSQPAPLASARPLVKIRFDKANVNYEQPVYMAVNEALQRYPNARFELVAVQPTGGNSAEATIESTRARRNAEKVLRSLTEMGVSLDRIDLSNLQSNEATTSEVHLYVR</sequence>
<evidence type="ECO:0008006" key="4">
    <source>
        <dbReference type="Google" id="ProtNLM"/>
    </source>
</evidence>
<evidence type="ECO:0000313" key="3">
    <source>
        <dbReference type="Proteomes" id="UP000011932"/>
    </source>
</evidence>
<dbReference type="STRING" id="349215.A11S_1479"/>
<evidence type="ECO:0000313" key="2">
    <source>
        <dbReference type="EMBL" id="AGH98287.1"/>
    </source>
</evidence>
<protein>
    <recommendedName>
        <fullName evidence="4">OmpA-like domain-containing protein</fullName>
    </recommendedName>
</protein>
<feature type="chain" id="PRO_5004060638" description="OmpA-like domain-containing protein" evidence="1">
    <location>
        <begin position="27"/>
        <end position="412"/>
    </location>
</feature>
<keyword evidence="1" id="KW-0732">Signal</keyword>
<gene>
    <name evidence="2" type="ORF">A11S_1479</name>
</gene>
<dbReference type="Proteomes" id="UP000011932">
    <property type="component" value="Chromosome"/>
</dbReference>
<dbReference type="OrthoDB" id="8435006at2"/>
<dbReference type="EMBL" id="CP003538">
    <property type="protein sequence ID" value="AGH98287.1"/>
    <property type="molecule type" value="Genomic_DNA"/>
</dbReference>
<dbReference type="RefSeq" id="WP_015467821.1">
    <property type="nucleotide sequence ID" value="NC_020812.1"/>
</dbReference>